<evidence type="ECO:0000313" key="3">
    <source>
        <dbReference type="Proteomes" id="UP001152562"/>
    </source>
</evidence>
<keyword evidence="3" id="KW-1185">Reference proteome</keyword>
<comment type="caution">
    <text evidence="2">The sequence shown here is derived from an EMBL/GenBank/DDBJ whole genome shotgun (WGS) entry which is preliminary data.</text>
</comment>
<dbReference type="Proteomes" id="UP001152562">
    <property type="component" value="Unassembled WGS sequence"/>
</dbReference>
<feature type="region of interest" description="Disordered" evidence="1">
    <location>
        <begin position="70"/>
        <end position="90"/>
    </location>
</feature>
<feature type="compositionally biased region" description="Basic and acidic residues" evidence="1">
    <location>
        <begin position="34"/>
        <end position="43"/>
    </location>
</feature>
<accession>A0A9P0TRM7</accession>
<evidence type="ECO:0000256" key="1">
    <source>
        <dbReference type="SAM" id="MobiDB-lite"/>
    </source>
</evidence>
<dbReference type="EMBL" id="CALOZG010000083">
    <property type="protein sequence ID" value="CAH4036793.1"/>
    <property type="molecule type" value="Genomic_DNA"/>
</dbReference>
<reference evidence="2" key="1">
    <citation type="submission" date="2022-05" db="EMBL/GenBank/DDBJ databases">
        <authorList>
            <person name="Okamura Y."/>
        </authorList>
    </citation>
    <scope>NUCLEOTIDE SEQUENCE</scope>
</reference>
<proteinExistence type="predicted"/>
<protein>
    <submittedName>
        <fullName evidence="2">Uncharacterized protein</fullName>
    </submittedName>
</protein>
<organism evidence="2 3">
    <name type="scientific">Pieris brassicae</name>
    <name type="common">White butterfly</name>
    <name type="synonym">Large white butterfly</name>
    <dbReference type="NCBI Taxonomy" id="7116"/>
    <lineage>
        <taxon>Eukaryota</taxon>
        <taxon>Metazoa</taxon>
        <taxon>Ecdysozoa</taxon>
        <taxon>Arthropoda</taxon>
        <taxon>Hexapoda</taxon>
        <taxon>Insecta</taxon>
        <taxon>Pterygota</taxon>
        <taxon>Neoptera</taxon>
        <taxon>Endopterygota</taxon>
        <taxon>Lepidoptera</taxon>
        <taxon>Glossata</taxon>
        <taxon>Ditrysia</taxon>
        <taxon>Papilionoidea</taxon>
        <taxon>Pieridae</taxon>
        <taxon>Pierinae</taxon>
        <taxon>Pieris</taxon>
    </lineage>
</organism>
<feature type="compositionally biased region" description="Polar residues" evidence="1">
    <location>
        <begin position="23"/>
        <end position="33"/>
    </location>
</feature>
<evidence type="ECO:0000313" key="2">
    <source>
        <dbReference type="EMBL" id="CAH4036793.1"/>
    </source>
</evidence>
<dbReference type="AlphaFoldDB" id="A0A9P0TRM7"/>
<feature type="region of interest" description="Disordered" evidence="1">
    <location>
        <begin position="1"/>
        <end position="43"/>
    </location>
</feature>
<gene>
    <name evidence="2" type="ORF">PIBRA_LOCUS12544</name>
</gene>
<sequence length="90" mass="9406">MQRLRPNTHREARASPAKDGSTETDSAFVSSAHETSRESDSVLLESGREIGKGGQIGGVASAAQGRELANAYPVRAEPPRGSALESPSDT</sequence>
<name>A0A9P0TRM7_PIEBR</name>